<feature type="domain" description="DSBA-like thioredoxin" evidence="3">
    <location>
        <begin position="8"/>
        <end position="201"/>
    </location>
</feature>
<dbReference type="InterPro" id="IPR036249">
    <property type="entry name" value="Thioredoxin-like_sf"/>
</dbReference>
<evidence type="ECO:0000256" key="1">
    <source>
        <dbReference type="PIRNR" id="PIRNR006386"/>
    </source>
</evidence>
<protein>
    <recommendedName>
        <fullName evidence="1">2-hydroxychromene-2-carboxylate isomerase</fullName>
        <ecNumber evidence="1">5.99.1.4</ecNumber>
    </recommendedName>
</protein>
<comment type="similarity">
    <text evidence="1">Belongs to the GST superfamily. NadH family.</text>
</comment>
<dbReference type="PIRSF" id="PIRSF006386">
    <property type="entry name" value="HCCAis_GSTk"/>
    <property type="match status" value="1"/>
</dbReference>
<dbReference type="Pfam" id="PF01323">
    <property type="entry name" value="DSBA"/>
    <property type="match status" value="1"/>
</dbReference>
<keyword evidence="1" id="KW-0413">Isomerase</keyword>
<dbReference type="eggNOG" id="COG3917">
    <property type="taxonomic scope" value="Bacteria"/>
</dbReference>
<sequence length="209" mass="23043">MEGSMPATVDYYMTSVSPFTYLGHQTFRAIAHKHGVAVRVKPVNLGPIFENSGALPLAQRPAIRQRYRRIELQRVAEYRGLPIHTKPKFWPVDPSLADHTIIALVEAGENPLSYMERVFAAVWANEEDIAEAATLATYLKAEGFDADAILEAAASPQTFDIRARNTQDAIAADAVGVPTWILNGEPFWGQDRLEHLDQALAAGRKAFSA</sequence>
<dbReference type="InterPro" id="IPR051924">
    <property type="entry name" value="GST_Kappa/NadH"/>
</dbReference>
<evidence type="ECO:0000313" key="4">
    <source>
        <dbReference type="EMBL" id="ABG61424.1"/>
    </source>
</evidence>
<dbReference type="EMBL" id="CP000390">
    <property type="protein sequence ID" value="ABG61424.1"/>
    <property type="molecule type" value="Genomic_DNA"/>
</dbReference>
<gene>
    <name evidence="4" type="ordered locus">Meso_0019</name>
</gene>
<dbReference type="InterPro" id="IPR044087">
    <property type="entry name" value="NahD-like"/>
</dbReference>
<dbReference type="GO" id="GO:0006749">
    <property type="term" value="P:glutathione metabolic process"/>
    <property type="evidence" value="ECO:0007669"/>
    <property type="project" value="TreeGrafter"/>
</dbReference>
<evidence type="ECO:0000256" key="2">
    <source>
        <dbReference type="PIRSR" id="PIRSR006386-1"/>
    </source>
</evidence>
<dbReference type="GO" id="GO:1901170">
    <property type="term" value="P:naphthalene catabolic process"/>
    <property type="evidence" value="ECO:0007669"/>
    <property type="project" value="InterPro"/>
</dbReference>
<evidence type="ECO:0000259" key="3">
    <source>
        <dbReference type="Pfam" id="PF01323"/>
    </source>
</evidence>
<dbReference type="PANTHER" id="PTHR42943">
    <property type="entry name" value="GLUTATHIONE S-TRANSFERASE KAPPA"/>
    <property type="match status" value="1"/>
</dbReference>
<dbReference type="Gene3D" id="3.40.30.10">
    <property type="entry name" value="Glutaredoxin"/>
    <property type="match status" value="1"/>
</dbReference>
<dbReference type="GO" id="GO:0004602">
    <property type="term" value="F:glutathione peroxidase activity"/>
    <property type="evidence" value="ECO:0007669"/>
    <property type="project" value="TreeGrafter"/>
</dbReference>
<name>Q11MF1_CHESB</name>
<dbReference type="PANTHER" id="PTHR42943:SF13">
    <property type="entry name" value="GLUTATHIONE S-TRANSFERASE KAPPA-RELATED"/>
    <property type="match status" value="1"/>
</dbReference>
<dbReference type="GO" id="GO:0018845">
    <property type="term" value="F:2-hydroxychromene-2-carboxylate isomerase activity"/>
    <property type="evidence" value="ECO:0007669"/>
    <property type="project" value="UniProtKB-UniRule"/>
</dbReference>
<dbReference type="AlphaFoldDB" id="Q11MF1"/>
<dbReference type="GO" id="GO:0004364">
    <property type="term" value="F:glutathione transferase activity"/>
    <property type="evidence" value="ECO:0007669"/>
    <property type="project" value="TreeGrafter"/>
</dbReference>
<dbReference type="STRING" id="266779.Meso_0019"/>
<accession>Q11MF1</accession>
<dbReference type="KEGG" id="mes:Meso_0019"/>
<dbReference type="CDD" id="cd03022">
    <property type="entry name" value="DsbA_HCCA_Iso"/>
    <property type="match status" value="1"/>
</dbReference>
<dbReference type="HOGENOM" id="CLU_069253_1_3_5"/>
<proteinExistence type="inferred from homology"/>
<comment type="catalytic activity">
    <reaction evidence="1">
        <text>2-hydroxychromene-2-carboxylate = (3E)-4-(2-hydroxyphenyl)-2-oxobut-3-enoate</text>
        <dbReference type="Rhea" id="RHEA:27401"/>
        <dbReference type="ChEBI" id="CHEBI:59350"/>
        <dbReference type="ChEBI" id="CHEBI:59353"/>
        <dbReference type="EC" id="5.99.1.4"/>
    </reaction>
</comment>
<dbReference type="InterPro" id="IPR014440">
    <property type="entry name" value="HCCAis_GSTk"/>
</dbReference>
<reference evidence="4" key="1">
    <citation type="submission" date="2006-06" db="EMBL/GenBank/DDBJ databases">
        <title>Complete sequence of chromosome of Chelativorans sp. BNC1.</title>
        <authorList>
            <consortium name="US DOE Joint Genome Institute"/>
            <person name="Copeland A."/>
            <person name="Lucas S."/>
            <person name="Lapidus A."/>
            <person name="Barry K."/>
            <person name="Detter J.C."/>
            <person name="Glavina del Rio T."/>
            <person name="Hammon N."/>
            <person name="Israni S."/>
            <person name="Dalin E."/>
            <person name="Tice H."/>
            <person name="Pitluck S."/>
            <person name="Chertkov O."/>
            <person name="Brettin T."/>
            <person name="Bruce D."/>
            <person name="Han C."/>
            <person name="Tapia R."/>
            <person name="Gilna P."/>
            <person name="Schmutz J."/>
            <person name="Larimer F."/>
            <person name="Land M."/>
            <person name="Hauser L."/>
            <person name="Kyrpides N."/>
            <person name="Mikhailova N."/>
            <person name="Richardson P."/>
        </authorList>
    </citation>
    <scope>NUCLEOTIDE SEQUENCE</scope>
    <source>
        <strain evidence="4">BNC1</strain>
    </source>
</reference>
<dbReference type="InterPro" id="IPR001853">
    <property type="entry name" value="DSBA-like_thioredoxin_dom"/>
</dbReference>
<organism evidence="4">
    <name type="scientific">Chelativorans sp. (strain BNC1)</name>
    <dbReference type="NCBI Taxonomy" id="266779"/>
    <lineage>
        <taxon>Bacteria</taxon>
        <taxon>Pseudomonadati</taxon>
        <taxon>Pseudomonadota</taxon>
        <taxon>Alphaproteobacteria</taxon>
        <taxon>Hyphomicrobiales</taxon>
        <taxon>Phyllobacteriaceae</taxon>
        <taxon>Chelativorans</taxon>
    </lineage>
</organism>
<dbReference type="EC" id="5.99.1.4" evidence="1"/>
<feature type="active site" description="Nucleophile" evidence="2">
    <location>
        <position position="17"/>
    </location>
</feature>
<dbReference type="SUPFAM" id="SSF52833">
    <property type="entry name" value="Thioredoxin-like"/>
    <property type="match status" value="1"/>
</dbReference>